<keyword evidence="3" id="KW-1185">Reference proteome</keyword>
<dbReference type="RefSeq" id="WP_120478095.1">
    <property type="nucleotide sequence ID" value="NZ_WUQX01000001.1"/>
</dbReference>
<proteinExistence type="predicted"/>
<gene>
    <name evidence="2" type="ORF">GN277_15380</name>
</gene>
<organism evidence="2 3">
    <name type="scientific">Sporofaciens musculi</name>
    <dbReference type="NCBI Taxonomy" id="2681861"/>
    <lineage>
        <taxon>Bacteria</taxon>
        <taxon>Bacillati</taxon>
        <taxon>Bacillota</taxon>
        <taxon>Clostridia</taxon>
        <taxon>Lachnospirales</taxon>
        <taxon>Lachnospiraceae</taxon>
        <taxon>Sporofaciens</taxon>
    </lineage>
</organism>
<accession>A0A7X3MHU9</accession>
<evidence type="ECO:0008006" key="4">
    <source>
        <dbReference type="Google" id="ProtNLM"/>
    </source>
</evidence>
<comment type="caution">
    <text evidence="2">The sequence shown here is derived from an EMBL/GenBank/DDBJ whole genome shotgun (WGS) entry which is preliminary data.</text>
</comment>
<feature type="region of interest" description="Disordered" evidence="1">
    <location>
        <begin position="53"/>
        <end position="86"/>
    </location>
</feature>
<name>A0A7X3MHU9_9FIRM</name>
<evidence type="ECO:0000313" key="2">
    <source>
        <dbReference type="EMBL" id="MXP76713.1"/>
    </source>
</evidence>
<dbReference type="EMBL" id="WUQX01000001">
    <property type="protein sequence ID" value="MXP76713.1"/>
    <property type="molecule type" value="Genomic_DNA"/>
</dbReference>
<reference evidence="2 3" key="1">
    <citation type="submission" date="2019-12" db="EMBL/GenBank/DDBJ databases">
        <title>Sporaefaciens musculi gen. nov., sp. nov., a novel bacterium isolated from the caecum of an obese mouse.</title>
        <authorList>
            <person name="Rasmussen T.S."/>
            <person name="Streidl T."/>
            <person name="Hitch T.C.A."/>
            <person name="Wortmann E."/>
            <person name="Deptula P."/>
            <person name="Hansen M."/>
            <person name="Nielsen D.S."/>
            <person name="Clavel T."/>
            <person name="Vogensen F.K."/>
        </authorList>
    </citation>
    <scope>NUCLEOTIDE SEQUENCE [LARGE SCALE GENOMIC DNA]</scope>
    <source>
        <strain evidence="2 3">WCA-9-b2</strain>
    </source>
</reference>
<protein>
    <recommendedName>
        <fullName evidence="4">Rho termination factor N-terminal domain-containing protein</fullName>
    </recommendedName>
</protein>
<dbReference type="Proteomes" id="UP000460412">
    <property type="component" value="Unassembled WGS sequence"/>
</dbReference>
<dbReference type="AlphaFoldDB" id="A0A7X3MHU9"/>
<evidence type="ECO:0000313" key="3">
    <source>
        <dbReference type="Proteomes" id="UP000460412"/>
    </source>
</evidence>
<sequence>MVKIRVTCGGCGIEYTDEHGNARHALKTAESGPFMCDAGQAERLVRLGVAAYVTTKEPDKTEDGSDQDPGETPDTQTGHLSAEDLEKWDFNDLRKLAADMGLKPEGKKKTDYIAAIAAAKITAGDDNTEDGSRDEGDDELPDLGAADPE</sequence>
<feature type="region of interest" description="Disordered" evidence="1">
    <location>
        <begin position="119"/>
        <end position="149"/>
    </location>
</feature>
<evidence type="ECO:0000256" key="1">
    <source>
        <dbReference type="SAM" id="MobiDB-lite"/>
    </source>
</evidence>